<sequence>FTPTNNMIMKERREYMFTLVRQWRESGLTRQEFCLQHGITLGKFSYWINRWKEDESGGDNVFIPMGSPGTAGHPVLSVVYPNGVRLEVPSADLGLLSRLIALA</sequence>
<gene>
    <name evidence="1" type="ORF">ACFOET_06650</name>
</gene>
<dbReference type="Proteomes" id="UP001595526">
    <property type="component" value="Unassembled WGS sequence"/>
</dbReference>
<keyword evidence="2" id="KW-1185">Reference proteome</keyword>
<proteinExistence type="predicted"/>
<name>A0ABV7JMK2_9SPHI</name>
<comment type="caution">
    <text evidence="1">The sequence shown here is derived from an EMBL/GenBank/DDBJ whole genome shotgun (WGS) entry which is preliminary data.</text>
</comment>
<organism evidence="1 2">
    <name type="scientific">Parapedobacter deserti</name>
    <dbReference type="NCBI Taxonomy" id="1912957"/>
    <lineage>
        <taxon>Bacteria</taxon>
        <taxon>Pseudomonadati</taxon>
        <taxon>Bacteroidota</taxon>
        <taxon>Sphingobacteriia</taxon>
        <taxon>Sphingobacteriales</taxon>
        <taxon>Sphingobacteriaceae</taxon>
        <taxon>Parapedobacter</taxon>
    </lineage>
</organism>
<evidence type="ECO:0000313" key="1">
    <source>
        <dbReference type="EMBL" id="MFC3197286.1"/>
    </source>
</evidence>
<dbReference type="NCBIfam" id="NF047593">
    <property type="entry name" value="IS66_ISAeme5_TnpA"/>
    <property type="match status" value="1"/>
</dbReference>
<dbReference type="RefSeq" id="WP_379020832.1">
    <property type="nucleotide sequence ID" value="NZ_JBHRTA010000017.1"/>
</dbReference>
<protein>
    <recommendedName>
        <fullName evidence="3">Transposase</fullName>
    </recommendedName>
</protein>
<accession>A0ABV7JMK2</accession>
<feature type="non-terminal residue" evidence="1">
    <location>
        <position position="1"/>
    </location>
</feature>
<evidence type="ECO:0000313" key="2">
    <source>
        <dbReference type="Proteomes" id="UP001595526"/>
    </source>
</evidence>
<reference evidence="2" key="1">
    <citation type="journal article" date="2019" name="Int. J. Syst. Evol. Microbiol.">
        <title>The Global Catalogue of Microorganisms (GCM) 10K type strain sequencing project: providing services to taxonomists for standard genome sequencing and annotation.</title>
        <authorList>
            <consortium name="The Broad Institute Genomics Platform"/>
            <consortium name="The Broad Institute Genome Sequencing Center for Infectious Disease"/>
            <person name="Wu L."/>
            <person name="Ma J."/>
        </authorList>
    </citation>
    <scope>NUCLEOTIDE SEQUENCE [LARGE SCALE GENOMIC DNA]</scope>
    <source>
        <strain evidence="2">KCTC 52416</strain>
    </source>
</reference>
<dbReference type="EMBL" id="JBHRTA010000017">
    <property type="protein sequence ID" value="MFC3197286.1"/>
    <property type="molecule type" value="Genomic_DNA"/>
</dbReference>
<evidence type="ECO:0008006" key="3">
    <source>
        <dbReference type="Google" id="ProtNLM"/>
    </source>
</evidence>